<keyword evidence="5 8" id="KW-1133">Transmembrane helix</keyword>
<keyword evidence="12" id="KW-1185">Reference proteome</keyword>
<name>A0ABW6VEQ5_MICFU</name>
<evidence type="ECO:0000259" key="10">
    <source>
        <dbReference type="PROSITE" id="PS50929"/>
    </source>
</evidence>
<keyword evidence="2 8" id="KW-0812">Transmembrane</keyword>
<dbReference type="SMART" id="SM00382">
    <property type="entry name" value="AAA"/>
    <property type="match status" value="1"/>
</dbReference>
<evidence type="ECO:0000256" key="7">
    <source>
        <dbReference type="SAM" id="MobiDB-lite"/>
    </source>
</evidence>
<feature type="transmembrane region" description="Helical" evidence="8">
    <location>
        <begin position="50"/>
        <end position="68"/>
    </location>
</feature>
<dbReference type="SUPFAM" id="SSF52540">
    <property type="entry name" value="P-loop containing nucleoside triphosphate hydrolases"/>
    <property type="match status" value="1"/>
</dbReference>
<gene>
    <name evidence="11" type="ORF">ACFY05_28295</name>
</gene>
<dbReference type="RefSeq" id="WP_387345183.1">
    <property type="nucleotide sequence ID" value="NZ_JBIAXI010000019.1"/>
</dbReference>
<proteinExistence type="predicted"/>
<organism evidence="11 12">
    <name type="scientific">Microtetraspora fusca</name>
    <dbReference type="NCBI Taxonomy" id="1997"/>
    <lineage>
        <taxon>Bacteria</taxon>
        <taxon>Bacillati</taxon>
        <taxon>Actinomycetota</taxon>
        <taxon>Actinomycetes</taxon>
        <taxon>Streptosporangiales</taxon>
        <taxon>Streptosporangiaceae</taxon>
        <taxon>Microtetraspora</taxon>
    </lineage>
</organism>
<evidence type="ECO:0000256" key="8">
    <source>
        <dbReference type="SAM" id="Phobius"/>
    </source>
</evidence>
<dbReference type="InterPro" id="IPR011527">
    <property type="entry name" value="ABC1_TM_dom"/>
</dbReference>
<comment type="subcellular location">
    <subcellularLocation>
        <location evidence="1">Cell membrane</location>
        <topology evidence="1">Multi-pass membrane protein</topology>
    </subcellularLocation>
</comment>
<accession>A0ABW6VEQ5</accession>
<protein>
    <submittedName>
        <fullName evidence="11">ATP-binding cassette domain-containing protein</fullName>
    </submittedName>
</protein>
<feature type="transmembrane region" description="Helical" evidence="8">
    <location>
        <begin position="16"/>
        <end position="38"/>
    </location>
</feature>
<keyword evidence="4 11" id="KW-0067">ATP-binding</keyword>
<dbReference type="EMBL" id="JBIAXI010000019">
    <property type="protein sequence ID" value="MFF4776768.1"/>
    <property type="molecule type" value="Genomic_DNA"/>
</dbReference>
<dbReference type="PANTHER" id="PTHR24221">
    <property type="entry name" value="ATP-BINDING CASSETTE SUB-FAMILY B"/>
    <property type="match status" value="1"/>
</dbReference>
<feature type="region of interest" description="Disordered" evidence="7">
    <location>
        <begin position="303"/>
        <end position="339"/>
    </location>
</feature>
<evidence type="ECO:0000256" key="6">
    <source>
        <dbReference type="ARBA" id="ARBA00023136"/>
    </source>
</evidence>
<dbReference type="InterPro" id="IPR036640">
    <property type="entry name" value="ABC1_TM_sf"/>
</dbReference>
<evidence type="ECO:0000256" key="2">
    <source>
        <dbReference type="ARBA" id="ARBA00022692"/>
    </source>
</evidence>
<dbReference type="PROSITE" id="PS50893">
    <property type="entry name" value="ABC_TRANSPORTER_2"/>
    <property type="match status" value="1"/>
</dbReference>
<dbReference type="InterPro" id="IPR003439">
    <property type="entry name" value="ABC_transporter-like_ATP-bd"/>
</dbReference>
<feature type="transmembrane region" description="Helical" evidence="8">
    <location>
        <begin position="123"/>
        <end position="145"/>
    </location>
</feature>
<dbReference type="SUPFAM" id="SSF90123">
    <property type="entry name" value="ABC transporter transmembrane region"/>
    <property type="match status" value="1"/>
</dbReference>
<dbReference type="InterPro" id="IPR027417">
    <property type="entry name" value="P-loop_NTPase"/>
</dbReference>
<keyword evidence="6 8" id="KW-0472">Membrane</keyword>
<dbReference type="Gene3D" id="3.40.50.300">
    <property type="entry name" value="P-loop containing nucleotide triphosphate hydrolases"/>
    <property type="match status" value="1"/>
</dbReference>
<comment type="caution">
    <text evidence="11">The sequence shown here is derived from an EMBL/GenBank/DDBJ whole genome shotgun (WGS) entry which is preliminary data.</text>
</comment>
<dbReference type="CDD" id="cd03228">
    <property type="entry name" value="ABCC_MRP_Like"/>
    <property type="match status" value="1"/>
</dbReference>
<evidence type="ECO:0000313" key="11">
    <source>
        <dbReference type="EMBL" id="MFF4776768.1"/>
    </source>
</evidence>
<keyword evidence="3" id="KW-0547">Nucleotide-binding</keyword>
<feature type="domain" description="ABC transmembrane type-1" evidence="10">
    <location>
        <begin position="16"/>
        <end position="278"/>
    </location>
</feature>
<evidence type="ECO:0000313" key="12">
    <source>
        <dbReference type="Proteomes" id="UP001602119"/>
    </source>
</evidence>
<feature type="domain" description="ABC transporter" evidence="9">
    <location>
        <begin position="347"/>
        <end position="572"/>
    </location>
</feature>
<dbReference type="Proteomes" id="UP001602119">
    <property type="component" value="Unassembled WGS sequence"/>
</dbReference>
<feature type="compositionally biased region" description="Low complexity" evidence="7">
    <location>
        <begin position="321"/>
        <end position="334"/>
    </location>
</feature>
<evidence type="ECO:0000256" key="4">
    <source>
        <dbReference type="ARBA" id="ARBA00022840"/>
    </source>
</evidence>
<evidence type="ECO:0000256" key="1">
    <source>
        <dbReference type="ARBA" id="ARBA00004651"/>
    </source>
</evidence>
<dbReference type="InterPro" id="IPR039421">
    <property type="entry name" value="Type_1_exporter"/>
</dbReference>
<dbReference type="Gene3D" id="1.20.1560.10">
    <property type="entry name" value="ABC transporter type 1, transmembrane domain"/>
    <property type="match status" value="1"/>
</dbReference>
<reference evidence="11 12" key="1">
    <citation type="submission" date="2024-10" db="EMBL/GenBank/DDBJ databases">
        <title>The Natural Products Discovery Center: Release of the First 8490 Sequenced Strains for Exploring Actinobacteria Biosynthetic Diversity.</title>
        <authorList>
            <person name="Kalkreuter E."/>
            <person name="Kautsar S.A."/>
            <person name="Yang D."/>
            <person name="Bader C.D."/>
            <person name="Teijaro C.N."/>
            <person name="Fluegel L."/>
            <person name="Davis C.M."/>
            <person name="Simpson J.R."/>
            <person name="Lauterbach L."/>
            <person name="Steele A.D."/>
            <person name="Gui C."/>
            <person name="Meng S."/>
            <person name="Li G."/>
            <person name="Viehrig K."/>
            <person name="Ye F."/>
            <person name="Su P."/>
            <person name="Kiefer A.F."/>
            <person name="Nichols A."/>
            <person name="Cepeda A.J."/>
            <person name="Yan W."/>
            <person name="Fan B."/>
            <person name="Jiang Y."/>
            <person name="Adhikari A."/>
            <person name="Zheng C.-J."/>
            <person name="Schuster L."/>
            <person name="Cowan T.M."/>
            <person name="Smanski M.J."/>
            <person name="Chevrette M.G."/>
            <person name="De Carvalho L.P.S."/>
            <person name="Shen B."/>
        </authorList>
    </citation>
    <scope>NUCLEOTIDE SEQUENCE [LARGE SCALE GENOMIC DNA]</scope>
    <source>
        <strain evidence="11 12">NPDC001281</strain>
    </source>
</reference>
<dbReference type="Pfam" id="PF00005">
    <property type="entry name" value="ABC_tran"/>
    <property type="match status" value="1"/>
</dbReference>
<evidence type="ECO:0000256" key="5">
    <source>
        <dbReference type="ARBA" id="ARBA00022989"/>
    </source>
</evidence>
<evidence type="ECO:0000259" key="9">
    <source>
        <dbReference type="PROSITE" id="PS50893"/>
    </source>
</evidence>
<feature type="transmembrane region" description="Helical" evidence="8">
    <location>
        <begin position="151"/>
        <end position="171"/>
    </location>
</feature>
<sequence>MIWRAVTREPRRLARLAGWSLAETLPSFLIGHAIARAIEDGFAAGRPVAGLAWLALLGGAWLVAAVGARQSVLAVAAIAEPFRDELLARVVGGTLRHAVTPPWRPGAESVARSTLQVELARDAFASVITVVRSFAFTVVSVVLGMATLLPAMLPLVLPPFAAGLAVFLLSLPAMARRQRAFLVADEHLAESVAAMAGGLRDIVSCGAEDRVAADVGRAIAAQAAAARRVARVTAVRTLSLGVAGWLPVLLVLAYGPGLGASAGAVVGTLAYVVQSLAPALGGLVEGLGVSGVRLAASVSRIRETTPLPGPGSRRAGKGRGRAATPRGQRLGPRLGPRRTVRPRDTRVELRGVTFAYGPEAEPVVSDLDLVLPEGCRLAVVGPSGLGKSTLAALVTGLLEPSSGEVRIGGVPARDVDPAARVLIPQEAYVFHGTLRENLTYLSPASPAAVRRAIDEVGMTELARRLGGPSAEVNPAALSAGERQLIALTRAYLSPARLVILDEATCHLDPAAEARAEAAFARRGGTLVVVAHRLTSALRAQHVLLMDGTRVRLGTHDELVAVSPLYRDLLGQWTPDVKQVS</sequence>
<evidence type="ECO:0000256" key="3">
    <source>
        <dbReference type="ARBA" id="ARBA00022741"/>
    </source>
</evidence>
<feature type="transmembrane region" description="Helical" evidence="8">
    <location>
        <begin position="237"/>
        <end position="255"/>
    </location>
</feature>
<dbReference type="GO" id="GO:0005524">
    <property type="term" value="F:ATP binding"/>
    <property type="evidence" value="ECO:0007669"/>
    <property type="project" value="UniProtKB-KW"/>
</dbReference>
<dbReference type="PROSITE" id="PS50929">
    <property type="entry name" value="ABC_TM1F"/>
    <property type="match status" value="1"/>
</dbReference>
<dbReference type="PANTHER" id="PTHR24221:SF654">
    <property type="entry name" value="ATP-BINDING CASSETTE SUB-FAMILY B MEMBER 6"/>
    <property type="match status" value="1"/>
</dbReference>
<feature type="transmembrane region" description="Helical" evidence="8">
    <location>
        <begin position="261"/>
        <end position="284"/>
    </location>
</feature>
<dbReference type="InterPro" id="IPR003593">
    <property type="entry name" value="AAA+_ATPase"/>
</dbReference>